<feature type="domain" description="EGF-like" evidence="4">
    <location>
        <begin position="366"/>
        <end position="410"/>
    </location>
</feature>
<keyword evidence="2" id="KW-0812">Transmembrane</keyword>
<evidence type="ECO:0000259" key="4">
    <source>
        <dbReference type="SMART" id="SM00181"/>
    </source>
</evidence>
<organism evidence="5 6">
    <name type="scientific">Stentor coeruleus</name>
    <dbReference type="NCBI Taxonomy" id="5963"/>
    <lineage>
        <taxon>Eukaryota</taxon>
        <taxon>Sar</taxon>
        <taxon>Alveolata</taxon>
        <taxon>Ciliophora</taxon>
        <taxon>Postciliodesmatophora</taxon>
        <taxon>Heterotrichea</taxon>
        <taxon>Heterotrichida</taxon>
        <taxon>Stentoridae</taxon>
        <taxon>Stentor</taxon>
    </lineage>
</organism>
<feature type="transmembrane region" description="Helical" evidence="2">
    <location>
        <begin position="1158"/>
        <end position="1175"/>
    </location>
</feature>
<evidence type="ECO:0000256" key="2">
    <source>
        <dbReference type="SAM" id="Phobius"/>
    </source>
</evidence>
<name>A0A1R2D0K1_9CILI</name>
<feature type="domain" description="EGF-like" evidence="4">
    <location>
        <begin position="612"/>
        <end position="657"/>
    </location>
</feature>
<dbReference type="Proteomes" id="UP000187209">
    <property type="component" value="Unassembled WGS sequence"/>
</dbReference>
<dbReference type="InterPro" id="IPR010308">
    <property type="entry name" value="TRP_C"/>
</dbReference>
<dbReference type="Gene3D" id="2.60.120.200">
    <property type="match status" value="1"/>
</dbReference>
<dbReference type="SMART" id="SM00181">
    <property type="entry name" value="EGF"/>
    <property type="match status" value="10"/>
</dbReference>
<comment type="caution">
    <text evidence="5">The sequence shown here is derived from an EMBL/GenBank/DDBJ whole genome shotgun (WGS) entry which is preliminary data.</text>
</comment>
<feature type="domain" description="EGF-like" evidence="4">
    <location>
        <begin position="559"/>
        <end position="607"/>
    </location>
</feature>
<feature type="transmembrane region" description="Helical" evidence="2">
    <location>
        <begin position="1341"/>
        <end position="1361"/>
    </location>
</feature>
<protein>
    <recommendedName>
        <fullName evidence="4">EGF-like domain-containing protein</fullName>
    </recommendedName>
</protein>
<feature type="transmembrane region" description="Helical" evidence="2">
    <location>
        <begin position="1306"/>
        <end position="1326"/>
    </location>
</feature>
<keyword evidence="2" id="KW-0472">Membrane</keyword>
<dbReference type="InterPro" id="IPR000742">
    <property type="entry name" value="EGF"/>
</dbReference>
<dbReference type="Pfam" id="PF13385">
    <property type="entry name" value="Laminin_G_3"/>
    <property type="match status" value="1"/>
</dbReference>
<feature type="domain" description="EGF-like" evidence="4">
    <location>
        <begin position="658"/>
        <end position="704"/>
    </location>
</feature>
<dbReference type="OrthoDB" id="300641at2759"/>
<feature type="domain" description="EGF-like" evidence="4">
    <location>
        <begin position="415"/>
        <end position="459"/>
    </location>
</feature>
<dbReference type="PANTHER" id="PTHR15332:SF175">
    <property type="entry name" value="PROPROTEIN CONVERTASE SUBTILISIN_KEXIN TYPE 5-LIKE"/>
    <property type="match status" value="1"/>
</dbReference>
<feature type="signal peptide" evidence="3">
    <location>
        <begin position="1"/>
        <end position="15"/>
    </location>
</feature>
<dbReference type="SUPFAM" id="SSF49899">
    <property type="entry name" value="Concanavalin A-like lectins/glucanases"/>
    <property type="match status" value="1"/>
</dbReference>
<dbReference type="PANTHER" id="PTHR15332">
    <property type="entry name" value="PROPROTEIN CONVERTASE SUBTILISIN_KEXIN TYPE 5-LIKE"/>
    <property type="match status" value="1"/>
</dbReference>
<reference evidence="5 6" key="1">
    <citation type="submission" date="2016-11" db="EMBL/GenBank/DDBJ databases">
        <title>The macronuclear genome of Stentor coeruleus: a giant cell with tiny introns.</title>
        <authorList>
            <person name="Slabodnick M."/>
            <person name="Ruby J.G."/>
            <person name="Reiff S.B."/>
            <person name="Swart E.C."/>
            <person name="Gosai S."/>
            <person name="Prabakaran S."/>
            <person name="Witkowska E."/>
            <person name="Larue G.E."/>
            <person name="Fisher S."/>
            <person name="Freeman R.M."/>
            <person name="Gunawardena J."/>
            <person name="Chu W."/>
            <person name="Stover N.A."/>
            <person name="Gregory B.D."/>
            <person name="Nowacki M."/>
            <person name="Derisi J."/>
            <person name="Roy S.W."/>
            <person name="Marshall W.F."/>
            <person name="Sood P."/>
        </authorList>
    </citation>
    <scope>NUCLEOTIDE SEQUENCE [LARGE SCALE GENOMIC DNA]</scope>
    <source>
        <strain evidence="5">WM001</strain>
    </source>
</reference>
<feature type="domain" description="EGF-like" evidence="4">
    <location>
        <begin position="862"/>
        <end position="904"/>
    </location>
</feature>
<dbReference type="InterPro" id="IPR009030">
    <property type="entry name" value="Growth_fac_rcpt_cys_sf"/>
</dbReference>
<feature type="transmembrane region" description="Helical" evidence="2">
    <location>
        <begin position="1187"/>
        <end position="1214"/>
    </location>
</feature>
<feature type="domain" description="EGF-like" evidence="4">
    <location>
        <begin position="313"/>
        <end position="361"/>
    </location>
</feature>
<dbReference type="Gene3D" id="2.10.220.10">
    <property type="entry name" value="Hormone Receptor, Insulin-like Growth Factor Receptor 1, Chain A, domain 2"/>
    <property type="match status" value="3"/>
</dbReference>
<gene>
    <name evidence="5" type="ORF">SteCoe_1964</name>
</gene>
<feature type="domain" description="EGF-like" evidence="4">
    <location>
        <begin position="467"/>
        <end position="508"/>
    </location>
</feature>
<dbReference type="InterPro" id="IPR006212">
    <property type="entry name" value="Furin_repeat"/>
</dbReference>
<accession>A0A1R2D0K1</accession>
<feature type="transmembrane region" description="Helical" evidence="2">
    <location>
        <begin position="1110"/>
        <end position="1137"/>
    </location>
</feature>
<dbReference type="InterPro" id="IPR013320">
    <property type="entry name" value="ConA-like_dom_sf"/>
</dbReference>
<dbReference type="Pfam" id="PF06011">
    <property type="entry name" value="TRP"/>
    <property type="match status" value="1"/>
</dbReference>
<dbReference type="SUPFAM" id="SSF57184">
    <property type="entry name" value="Growth factor receptor domain"/>
    <property type="match status" value="4"/>
</dbReference>
<evidence type="ECO:0000256" key="3">
    <source>
        <dbReference type="SAM" id="SignalP"/>
    </source>
</evidence>
<evidence type="ECO:0000313" key="6">
    <source>
        <dbReference type="Proteomes" id="UP000187209"/>
    </source>
</evidence>
<keyword evidence="1" id="KW-1015">Disulfide bond</keyword>
<keyword evidence="2" id="KW-1133">Transmembrane helix</keyword>
<evidence type="ECO:0000313" key="5">
    <source>
        <dbReference type="EMBL" id="OMJ94784.1"/>
    </source>
</evidence>
<sequence length="1406" mass="156763">MVFHVFLLALAICYAKLVEYRLGYNYGQIFHDFSENSQTGVNGDSSETSSFDTYFTDRGAYFGGVSQRITLPLNDKTSTSLLLPSTFAISFWVLSEDTSGVIFYHYKDSNNYFYLQRYLTGRKIEFRLQSGDYDSTTLKASGNSFPYRIWNLITLVISQTTVNLYHDTLSVLTLILPSPYIESGTYSTTIGGSITPNSAFKGFIWYFIITSNIDFYLSLISTATSTTCLLSAHACNLPCNPALIDPYIGTGCLSTETNYLKDASGNSCSCDSFSCIGTECLSCLCSPLSCLFEDIKACYCDKGYYLDGLICKECESSCKTCEQADVCTECIAVNAFIDVIGCTCDNGYYGSKPLVNENSCSLCYDECLLCDTYDHCLSCTSQNSSPASSGCLCNNGFWSNNPLTSLNSCQPCFEECSTCTNYNICITCISYNAIPTSTGCFCNEGYWGLSPLNTETSCTLCYEECITCENYNQCSQCISLNSSPSITGCVCDPGYYGQHPLNLDISCIKCYNECLTCSDGQNCLTCVSENSTPSQNGGCICNNRYWNNTLLTESSSCKPCYEECSLCENDNQCIECIANNASPSIYGCQCNDGFWSQSPLINVLSCNTCYEECKTCSKANICKTCISDNSIPSSILGCLCKDGYYSTTALISYDSCIPCLNKCSKCDNGTNCTECKDPKALLGLFGQCECIGGYYYDENTEKCKICSAECLTCTDYQSCFTCSMLSSYNNYTNECSCIDGYFEYSSDPFRCKECTSNCTLCSSLDLCFKCSIKQVNIVSGICSCPYRSVLINNICKCEDGYWMDKNNNGDYFCTKCAGYCKTCSTYDYCLNCNGVYDIIGDNGQCITICNKGLYANNHKCIECPSLCEDCIDENSCVECSTNAEINNGTCVCQKGHEKIQGECKEKYFYGNLTVSSINKLKFEFTENPNLTLSLQDFRISSTLLEAFKPSFFIRNNSIYIINLNPQISIPDKTPINVEVLLNPLYSNENSMLYTYFYTNKLYELSLSQSDQSLATTASTTQATTQSTVSTSVAIAIVSNPAAAWALINTIQLIGYLPLGSNPLTPRLRVFCMSLGKYNILPNLMEKIFSKNDTKPPYLQGRNFGLDTSVFWINIGNTLCMFIIIILCWPCTFIVFQLSKGSVAAKAKKYLQNYKYNTFIRYWIQSYIDIVVYAIIQIKSEPQTAIGYVSLGSAVIFAVMFIKIMSIFTPAMILVCSFISKGRVLNTSDSEFYKKFGSLYYEFKMDKGFISSQFYFFYFIKRLAYALAQIFLNSVPYWQSAVGIMFSGIQLVFLIKYKPFKEWHILVSNVSGEVGIFIAFILSALFIEERTQEVSTQIEGVIIFVIISAMAIHSIVCIYCFVIELRSLWKRIEKSRALAFLHATQGNKKTINSTTNLQMQSKLFMNK</sequence>
<proteinExistence type="predicted"/>
<feature type="domain" description="EGF-like" evidence="4">
    <location>
        <begin position="760"/>
        <end position="796"/>
    </location>
</feature>
<feature type="transmembrane region" description="Helical" evidence="2">
    <location>
        <begin position="1253"/>
        <end position="1270"/>
    </location>
</feature>
<evidence type="ECO:0000256" key="1">
    <source>
        <dbReference type="ARBA" id="ARBA00023157"/>
    </source>
</evidence>
<feature type="chain" id="PRO_5012006113" description="EGF-like domain-containing protein" evidence="3">
    <location>
        <begin position="16"/>
        <end position="1406"/>
    </location>
</feature>
<feature type="domain" description="EGF-like" evidence="4">
    <location>
        <begin position="279"/>
        <end position="312"/>
    </location>
</feature>
<dbReference type="EMBL" id="MPUH01000021">
    <property type="protein sequence ID" value="OMJ94784.1"/>
    <property type="molecule type" value="Genomic_DNA"/>
</dbReference>
<dbReference type="SMART" id="SM00261">
    <property type="entry name" value="FU"/>
    <property type="match status" value="11"/>
</dbReference>
<keyword evidence="6" id="KW-1185">Reference proteome</keyword>
<keyword evidence="3" id="KW-0732">Signal</keyword>
<feature type="transmembrane region" description="Helical" evidence="2">
    <location>
        <begin position="1276"/>
        <end position="1294"/>
    </location>
</feature>